<name>A0A1W6ZM12_9HYPH</name>
<dbReference type="STRING" id="1235591.CAK95_03680"/>
<proteinExistence type="predicted"/>
<feature type="domain" description="AB hydrolase-1" evidence="2">
    <location>
        <begin position="43"/>
        <end position="280"/>
    </location>
</feature>
<dbReference type="PANTHER" id="PTHR43798:SF31">
    <property type="entry name" value="AB HYDROLASE SUPERFAMILY PROTEIN YCLE"/>
    <property type="match status" value="1"/>
</dbReference>
<sequence length="313" mass="34614">MPRCGGSQKVTRVPIRSRLEEYCTSVERIHISALLSAGYGRPVVFLHGNSSSKHVWANQLELICSNGRPVLAPDFPGHGKSGNSSTPASTYSFPGYAAVISGLLDQLRWDCVDLVGWSLGGHVGLELLASEPRIHSLLIVGTPPVRLRPQSLHEAFYADDNMQLAGKPDFSETDTIRYGTALMGGWKHLAPTLLNDIRRTDGNARRWMFSNSLQGIGSDQRHTAENVSKSLCVVHGEKEPFVRLGYLQSLNYRAIWKGKVQVICDAGHAPHWEYPRAFNQILLDFLGYRMHPKKASGIQDLRLQKAAYPSDSG</sequence>
<keyword evidence="4" id="KW-1185">Reference proteome</keyword>
<gene>
    <name evidence="3" type="ORF">CAK95_03680</name>
</gene>
<keyword evidence="1" id="KW-0378">Hydrolase</keyword>
<dbReference type="InterPro" id="IPR000639">
    <property type="entry name" value="Epox_hydrolase-like"/>
</dbReference>
<dbReference type="PANTHER" id="PTHR43798">
    <property type="entry name" value="MONOACYLGLYCEROL LIPASE"/>
    <property type="match status" value="1"/>
</dbReference>
<dbReference type="GO" id="GO:0016020">
    <property type="term" value="C:membrane"/>
    <property type="evidence" value="ECO:0007669"/>
    <property type="project" value="TreeGrafter"/>
</dbReference>
<evidence type="ECO:0000256" key="1">
    <source>
        <dbReference type="ARBA" id="ARBA00022801"/>
    </source>
</evidence>
<dbReference type="Pfam" id="PF12697">
    <property type="entry name" value="Abhydrolase_6"/>
    <property type="match status" value="1"/>
</dbReference>
<accession>A0A1W6ZM12</accession>
<evidence type="ECO:0000313" key="3">
    <source>
        <dbReference type="EMBL" id="ARP98287.1"/>
    </source>
</evidence>
<dbReference type="InterPro" id="IPR000073">
    <property type="entry name" value="AB_hydrolase_1"/>
</dbReference>
<evidence type="ECO:0000313" key="4">
    <source>
        <dbReference type="Proteomes" id="UP000194137"/>
    </source>
</evidence>
<dbReference type="InterPro" id="IPR029058">
    <property type="entry name" value="AB_hydrolase_fold"/>
</dbReference>
<dbReference type="PRINTS" id="PR00111">
    <property type="entry name" value="ABHYDROLASE"/>
</dbReference>
<dbReference type="KEGG" id="psin:CAK95_03680"/>
<dbReference type="PRINTS" id="PR00412">
    <property type="entry name" value="EPOXHYDRLASE"/>
</dbReference>
<protein>
    <recommendedName>
        <fullName evidence="2">AB hydrolase-1 domain-containing protein</fullName>
    </recommendedName>
</protein>
<reference evidence="3 4" key="1">
    <citation type="submission" date="2017-05" db="EMBL/GenBank/DDBJ databases">
        <title>Full genome sequence of Pseudorhodoplanes sinuspersici.</title>
        <authorList>
            <person name="Dastgheib S.M.M."/>
            <person name="Shavandi M."/>
            <person name="Tirandaz H."/>
        </authorList>
    </citation>
    <scope>NUCLEOTIDE SEQUENCE [LARGE SCALE GENOMIC DNA]</scope>
    <source>
        <strain evidence="3 4">RIPI110</strain>
    </source>
</reference>
<dbReference type="RefSeq" id="WP_086086675.1">
    <property type="nucleotide sequence ID" value="NZ_CP021112.1"/>
</dbReference>
<dbReference type="InterPro" id="IPR050266">
    <property type="entry name" value="AB_hydrolase_sf"/>
</dbReference>
<dbReference type="AlphaFoldDB" id="A0A1W6ZM12"/>
<evidence type="ECO:0000259" key="2">
    <source>
        <dbReference type="Pfam" id="PF12697"/>
    </source>
</evidence>
<dbReference type="GO" id="GO:0016787">
    <property type="term" value="F:hydrolase activity"/>
    <property type="evidence" value="ECO:0007669"/>
    <property type="project" value="UniProtKB-KW"/>
</dbReference>
<dbReference type="EMBL" id="CP021112">
    <property type="protein sequence ID" value="ARP98287.1"/>
    <property type="molecule type" value="Genomic_DNA"/>
</dbReference>
<dbReference type="SUPFAM" id="SSF53474">
    <property type="entry name" value="alpha/beta-Hydrolases"/>
    <property type="match status" value="1"/>
</dbReference>
<dbReference type="Proteomes" id="UP000194137">
    <property type="component" value="Chromosome"/>
</dbReference>
<dbReference type="Gene3D" id="3.40.50.1820">
    <property type="entry name" value="alpha/beta hydrolase"/>
    <property type="match status" value="1"/>
</dbReference>
<organism evidence="3 4">
    <name type="scientific">Pseudorhodoplanes sinuspersici</name>
    <dbReference type="NCBI Taxonomy" id="1235591"/>
    <lineage>
        <taxon>Bacteria</taxon>
        <taxon>Pseudomonadati</taxon>
        <taxon>Pseudomonadota</taxon>
        <taxon>Alphaproteobacteria</taxon>
        <taxon>Hyphomicrobiales</taxon>
        <taxon>Pseudorhodoplanes</taxon>
    </lineage>
</organism>